<proteinExistence type="predicted"/>
<reference evidence="2 3" key="1">
    <citation type="journal article" date="2016" name="BMC Genomics">
        <title>Comparative genomics reveals Cyclospora cayetanensis possesses coccidia-like metabolism and invasion components but unique surface antigens.</title>
        <authorList>
            <person name="Liu S."/>
            <person name="Wang L."/>
            <person name="Zheng H."/>
            <person name="Xu Z."/>
            <person name="Roellig D.M."/>
            <person name="Li N."/>
            <person name="Frace M.A."/>
            <person name="Tang K."/>
            <person name="Arrowood M.J."/>
            <person name="Moss D.M."/>
            <person name="Zhang L."/>
            <person name="Feng Y."/>
            <person name="Xiao L."/>
        </authorList>
    </citation>
    <scope>NUCLEOTIDE SEQUENCE [LARGE SCALE GENOMIC DNA]</scope>
    <source>
        <strain evidence="2 3">CHN_HEN01</strain>
    </source>
</reference>
<feature type="region of interest" description="Disordered" evidence="1">
    <location>
        <begin position="51"/>
        <end position="76"/>
    </location>
</feature>
<dbReference type="VEuPathDB" id="ToxoDB:LOC34622962"/>
<protein>
    <submittedName>
        <fullName evidence="2">Uncharacterized protein</fullName>
    </submittedName>
</protein>
<sequence length="797" mass="85763">MKLLLHCDRARGGLFPTRLHPLLSRGLQLSRGASNGWMQNAARAVSQQIERSASAAAPRRRQQQGGERHGLRHLRRAAPAAASALSSGSQISPKVDRKIEGIYEVIPQSLRALRTQDRSWREDLYGVMGRSGLLESRGKWSNNSDAYRERESALIVAGAIEAARLNTGNAAYWKGLVCKAVELQDVLTAADFAALLHALNRASRSLGDDVFSQLPSLAPRIEALLPQFNSMQLAQVLSACSKTFSASHSLAKAARLRISRLLAAGEFQQPFEVAMILSASVKMRLGDPVLLRELAVHVQRLMQRMPHFPVRDLAVVTHAFASASFLEADLFISAADAALKGGLEEATTLDLARLLQAFATAAAHCASWTADGDFPEGMDGMKSVRTAARAAAESKGITSPSSGSALGVSIDSKAAFAAAHRRLFKACLEVVAERVAFASPGELSVAAHAFGLALVDSHGTDSKALVAVLQHIRNVAISSLTLFLPQQLASLLHTFARWRLPFPPCDVIKVLERLTQLSTTRGQIAVHPTSGQCAAAGELAWHPVFSPMSPASPLDTATRLSCLHSLGVLLRPFASAIASCNEAGDPPLRQNCTPDEQPLSIKDTSYGRMQDSTLAKNRCSEKPPAQPKVGAAQAASEAVAAGERLFQNWIQAVFAELSVCCFRAQETGIKMPETGVAPTMGIQTVVRLAEALANCTFTSTKRFVLPLQQLVLQRHSFLDAPNASKLLNCFKILGVPEDHDILLLLQERAEQPPEAYSTAWRSRDRAQQDGTQSQPLTIYGHPVASSTSAMPNGSKKL</sequence>
<dbReference type="Proteomes" id="UP000095192">
    <property type="component" value="Unassembled WGS sequence"/>
</dbReference>
<evidence type="ECO:0000256" key="1">
    <source>
        <dbReference type="SAM" id="MobiDB-lite"/>
    </source>
</evidence>
<evidence type="ECO:0000313" key="2">
    <source>
        <dbReference type="EMBL" id="OEH74991.1"/>
    </source>
</evidence>
<dbReference type="AlphaFoldDB" id="A0A1D3CUX5"/>
<organism evidence="2 3">
    <name type="scientific">Cyclospora cayetanensis</name>
    <dbReference type="NCBI Taxonomy" id="88456"/>
    <lineage>
        <taxon>Eukaryota</taxon>
        <taxon>Sar</taxon>
        <taxon>Alveolata</taxon>
        <taxon>Apicomplexa</taxon>
        <taxon>Conoidasida</taxon>
        <taxon>Coccidia</taxon>
        <taxon>Eucoccidiorida</taxon>
        <taxon>Eimeriorina</taxon>
        <taxon>Eimeriidae</taxon>
        <taxon>Cyclospora</taxon>
    </lineage>
</organism>
<gene>
    <name evidence="2" type="ORF">cyc_06896</name>
</gene>
<evidence type="ECO:0000313" key="3">
    <source>
        <dbReference type="Proteomes" id="UP000095192"/>
    </source>
</evidence>
<accession>A0A1D3CUX5</accession>
<feature type="region of interest" description="Disordered" evidence="1">
    <location>
        <begin position="755"/>
        <end position="797"/>
    </location>
</feature>
<name>A0A1D3CUX5_9EIME</name>
<dbReference type="EMBL" id="JROU02001857">
    <property type="protein sequence ID" value="OEH74991.1"/>
    <property type="molecule type" value="Genomic_DNA"/>
</dbReference>
<dbReference type="InParanoid" id="A0A1D3CUX5"/>
<comment type="caution">
    <text evidence="2">The sequence shown here is derived from an EMBL/GenBank/DDBJ whole genome shotgun (WGS) entry which is preliminary data.</text>
</comment>
<dbReference type="VEuPathDB" id="ToxoDB:cyc_06896"/>
<keyword evidence="3" id="KW-1185">Reference proteome</keyword>